<keyword evidence="1" id="KW-0732">Signal</keyword>
<dbReference type="AlphaFoldDB" id="A0A7S0TGX4"/>
<proteinExistence type="predicted"/>
<feature type="signal peptide" evidence="1">
    <location>
        <begin position="1"/>
        <end position="19"/>
    </location>
</feature>
<evidence type="ECO:0000256" key="1">
    <source>
        <dbReference type="SAM" id="SignalP"/>
    </source>
</evidence>
<feature type="chain" id="PRO_5030816107" evidence="1">
    <location>
        <begin position="20"/>
        <end position="114"/>
    </location>
</feature>
<organism evidence="2">
    <name type="scientific">Hemiselmis andersenii</name>
    <name type="common">Cryptophyte alga</name>
    <dbReference type="NCBI Taxonomy" id="464988"/>
    <lineage>
        <taxon>Eukaryota</taxon>
        <taxon>Cryptophyceae</taxon>
        <taxon>Cryptomonadales</taxon>
        <taxon>Hemiselmidaceae</taxon>
        <taxon>Hemiselmis</taxon>
    </lineage>
</organism>
<accession>A0A7S0TGX4</accession>
<sequence>MKKVLLFALLAILLAAVQAQNDRLCTTYDKNGASPVTDEASCEAACCKGEGICGGGKTDFKGVSGAAKCGCKTGGSTRDLCLDTQYVSAAAMRSTSVGVALAFAAAVAARALHF</sequence>
<protein>
    <submittedName>
        <fullName evidence="2">Uncharacterized protein</fullName>
    </submittedName>
</protein>
<gene>
    <name evidence="2" type="ORF">HAND1043_LOCUS1660</name>
</gene>
<name>A0A7S0TGX4_HEMAN</name>
<dbReference type="EMBL" id="HBFK01002682">
    <property type="protein sequence ID" value="CAD8735169.1"/>
    <property type="molecule type" value="Transcribed_RNA"/>
</dbReference>
<evidence type="ECO:0000313" key="2">
    <source>
        <dbReference type="EMBL" id="CAD8735169.1"/>
    </source>
</evidence>
<reference evidence="2" key="1">
    <citation type="submission" date="2021-01" db="EMBL/GenBank/DDBJ databases">
        <authorList>
            <person name="Corre E."/>
            <person name="Pelletier E."/>
            <person name="Niang G."/>
            <person name="Scheremetjew M."/>
            <person name="Finn R."/>
            <person name="Kale V."/>
            <person name="Holt S."/>
            <person name="Cochrane G."/>
            <person name="Meng A."/>
            <person name="Brown T."/>
            <person name="Cohen L."/>
        </authorList>
    </citation>
    <scope>NUCLEOTIDE SEQUENCE</scope>
    <source>
        <strain evidence="2">CCMP441</strain>
    </source>
</reference>